<proteinExistence type="predicted"/>
<dbReference type="Proteomes" id="UP000276215">
    <property type="component" value="Unassembled WGS sequence"/>
</dbReference>
<sequence length="94" mass="11090">KLLGFQLRILRKKPFLNPLAKIHHKFWSRKRLRWTKSDWRKSVWLDEAKMQYVGYQPGRKVQIQPGEELIDKNLSTGFKFGSIGVGFWAAIVYG</sequence>
<protein>
    <recommendedName>
        <fullName evidence="3">Transposase Tc1-like domain-containing protein</fullName>
    </recommendedName>
</protein>
<evidence type="ECO:0008006" key="3">
    <source>
        <dbReference type="Google" id="ProtNLM"/>
    </source>
</evidence>
<evidence type="ECO:0000313" key="2">
    <source>
        <dbReference type="Proteomes" id="UP000276215"/>
    </source>
</evidence>
<dbReference type="AlphaFoldDB" id="A0A3N4JP83"/>
<dbReference type="EMBL" id="ML120394">
    <property type="protein sequence ID" value="RPA98601.1"/>
    <property type="molecule type" value="Genomic_DNA"/>
</dbReference>
<dbReference type="Gene3D" id="3.30.420.10">
    <property type="entry name" value="Ribonuclease H-like superfamily/Ribonuclease H"/>
    <property type="match status" value="1"/>
</dbReference>
<gene>
    <name evidence="1" type="ORF">L873DRAFT_1687061</name>
</gene>
<dbReference type="InterPro" id="IPR036397">
    <property type="entry name" value="RNaseH_sf"/>
</dbReference>
<evidence type="ECO:0000313" key="1">
    <source>
        <dbReference type="EMBL" id="RPA98601.1"/>
    </source>
</evidence>
<dbReference type="GO" id="GO:0003676">
    <property type="term" value="F:nucleic acid binding"/>
    <property type="evidence" value="ECO:0007669"/>
    <property type="project" value="InterPro"/>
</dbReference>
<accession>A0A3N4JP83</accession>
<feature type="non-terminal residue" evidence="1">
    <location>
        <position position="1"/>
    </location>
</feature>
<name>A0A3N4JP83_9PEZI</name>
<keyword evidence="2" id="KW-1185">Reference proteome</keyword>
<dbReference type="OrthoDB" id="10362232at2759"/>
<organism evidence="1 2">
    <name type="scientific">Choiromyces venosus 120613-1</name>
    <dbReference type="NCBI Taxonomy" id="1336337"/>
    <lineage>
        <taxon>Eukaryota</taxon>
        <taxon>Fungi</taxon>
        <taxon>Dikarya</taxon>
        <taxon>Ascomycota</taxon>
        <taxon>Pezizomycotina</taxon>
        <taxon>Pezizomycetes</taxon>
        <taxon>Pezizales</taxon>
        <taxon>Tuberaceae</taxon>
        <taxon>Choiromyces</taxon>
    </lineage>
</organism>
<reference evidence="1 2" key="1">
    <citation type="journal article" date="2018" name="Nat. Ecol. Evol.">
        <title>Pezizomycetes genomes reveal the molecular basis of ectomycorrhizal truffle lifestyle.</title>
        <authorList>
            <person name="Murat C."/>
            <person name="Payen T."/>
            <person name="Noel B."/>
            <person name="Kuo A."/>
            <person name="Morin E."/>
            <person name="Chen J."/>
            <person name="Kohler A."/>
            <person name="Krizsan K."/>
            <person name="Balestrini R."/>
            <person name="Da Silva C."/>
            <person name="Montanini B."/>
            <person name="Hainaut M."/>
            <person name="Levati E."/>
            <person name="Barry K.W."/>
            <person name="Belfiori B."/>
            <person name="Cichocki N."/>
            <person name="Clum A."/>
            <person name="Dockter R.B."/>
            <person name="Fauchery L."/>
            <person name="Guy J."/>
            <person name="Iotti M."/>
            <person name="Le Tacon F."/>
            <person name="Lindquist E.A."/>
            <person name="Lipzen A."/>
            <person name="Malagnac F."/>
            <person name="Mello A."/>
            <person name="Molinier V."/>
            <person name="Miyauchi S."/>
            <person name="Poulain J."/>
            <person name="Riccioni C."/>
            <person name="Rubini A."/>
            <person name="Sitrit Y."/>
            <person name="Splivallo R."/>
            <person name="Traeger S."/>
            <person name="Wang M."/>
            <person name="Zifcakova L."/>
            <person name="Wipf D."/>
            <person name="Zambonelli A."/>
            <person name="Paolocci F."/>
            <person name="Nowrousian M."/>
            <person name="Ottonello S."/>
            <person name="Baldrian P."/>
            <person name="Spatafora J.W."/>
            <person name="Henrissat B."/>
            <person name="Nagy L.G."/>
            <person name="Aury J.M."/>
            <person name="Wincker P."/>
            <person name="Grigoriev I.V."/>
            <person name="Bonfante P."/>
            <person name="Martin F.M."/>
        </authorList>
    </citation>
    <scope>NUCLEOTIDE SEQUENCE [LARGE SCALE GENOMIC DNA]</scope>
    <source>
        <strain evidence="1 2">120613-1</strain>
    </source>
</reference>